<accession>M7BD09</accession>
<gene>
    <name evidence="1" type="ORF">UY3_09444</name>
</gene>
<reference evidence="2" key="1">
    <citation type="journal article" date="2013" name="Nat. Genet.">
        <title>The draft genomes of soft-shell turtle and green sea turtle yield insights into the development and evolution of the turtle-specific body plan.</title>
        <authorList>
            <person name="Wang Z."/>
            <person name="Pascual-Anaya J."/>
            <person name="Zadissa A."/>
            <person name="Li W."/>
            <person name="Niimura Y."/>
            <person name="Huang Z."/>
            <person name="Li C."/>
            <person name="White S."/>
            <person name="Xiong Z."/>
            <person name="Fang D."/>
            <person name="Wang B."/>
            <person name="Ming Y."/>
            <person name="Chen Y."/>
            <person name="Zheng Y."/>
            <person name="Kuraku S."/>
            <person name="Pignatelli M."/>
            <person name="Herrero J."/>
            <person name="Beal K."/>
            <person name="Nozawa M."/>
            <person name="Li Q."/>
            <person name="Wang J."/>
            <person name="Zhang H."/>
            <person name="Yu L."/>
            <person name="Shigenobu S."/>
            <person name="Wang J."/>
            <person name="Liu J."/>
            <person name="Flicek P."/>
            <person name="Searle S."/>
            <person name="Wang J."/>
            <person name="Kuratani S."/>
            <person name="Yin Y."/>
            <person name="Aken B."/>
            <person name="Zhang G."/>
            <person name="Irie N."/>
        </authorList>
    </citation>
    <scope>NUCLEOTIDE SEQUENCE [LARGE SCALE GENOMIC DNA]</scope>
</reference>
<dbReference type="EMBL" id="KB536131">
    <property type="protein sequence ID" value="EMP33460.1"/>
    <property type="molecule type" value="Genomic_DNA"/>
</dbReference>
<dbReference type="Proteomes" id="UP000031443">
    <property type="component" value="Unassembled WGS sequence"/>
</dbReference>
<protein>
    <submittedName>
        <fullName evidence="1">Uncharacterized protein</fullName>
    </submittedName>
</protein>
<evidence type="ECO:0000313" key="1">
    <source>
        <dbReference type="EMBL" id="EMP33460.1"/>
    </source>
</evidence>
<name>M7BD09_CHEMY</name>
<organism evidence="1 2">
    <name type="scientific">Chelonia mydas</name>
    <name type="common">Green sea-turtle</name>
    <name type="synonym">Chelonia agassizi</name>
    <dbReference type="NCBI Taxonomy" id="8469"/>
    <lineage>
        <taxon>Eukaryota</taxon>
        <taxon>Metazoa</taxon>
        <taxon>Chordata</taxon>
        <taxon>Craniata</taxon>
        <taxon>Vertebrata</taxon>
        <taxon>Euteleostomi</taxon>
        <taxon>Archelosauria</taxon>
        <taxon>Testudinata</taxon>
        <taxon>Testudines</taxon>
        <taxon>Cryptodira</taxon>
        <taxon>Durocryptodira</taxon>
        <taxon>Americhelydia</taxon>
        <taxon>Chelonioidea</taxon>
        <taxon>Cheloniidae</taxon>
        <taxon>Chelonia</taxon>
    </lineage>
</organism>
<dbReference type="AlphaFoldDB" id="M7BD09"/>
<proteinExistence type="predicted"/>
<sequence length="136" mass="15135">MQTATCPFERAWGGILSNRASSSAQVTMQSQNRKRAPAWTEREAIKPSRLGRNGPNDERSLRLIIWLSVEDDDNDDCFITQQPWSIDAGFQAPPVIQWVTLGGVTIVLAQQTCEFPCKLLLAIKPSQADLLEVSVH</sequence>
<evidence type="ECO:0000313" key="2">
    <source>
        <dbReference type="Proteomes" id="UP000031443"/>
    </source>
</evidence>
<keyword evidence="2" id="KW-1185">Reference proteome</keyword>